<dbReference type="WBParaSite" id="HCON_00121240-00001">
    <property type="protein sequence ID" value="HCON_00121240-00001"/>
    <property type="gene ID" value="HCON_00121240"/>
</dbReference>
<evidence type="ECO:0000256" key="6">
    <source>
        <dbReference type="ARBA" id="ARBA00022729"/>
    </source>
</evidence>
<keyword evidence="5 11" id="KW-0812">Transmembrane</keyword>
<comment type="catalytic activity">
    <reaction evidence="9 11">
        <text>glucuronate acceptor + UDP-alpha-D-glucuronate = acceptor beta-D-glucuronoside + UDP + H(+)</text>
        <dbReference type="Rhea" id="RHEA:21032"/>
        <dbReference type="ChEBI" id="CHEBI:15378"/>
        <dbReference type="ChEBI" id="CHEBI:58052"/>
        <dbReference type="ChEBI" id="CHEBI:58223"/>
        <dbReference type="ChEBI" id="CHEBI:132367"/>
        <dbReference type="ChEBI" id="CHEBI:132368"/>
        <dbReference type="EC" id="2.4.1.17"/>
    </reaction>
</comment>
<dbReference type="OMA" id="KMGYSHM"/>
<evidence type="ECO:0000256" key="9">
    <source>
        <dbReference type="ARBA" id="ARBA00047475"/>
    </source>
</evidence>
<keyword evidence="7 11" id="KW-1133">Transmembrane helix</keyword>
<comment type="similarity">
    <text evidence="2 10">Belongs to the UDP-glycosyltransferase family.</text>
</comment>
<protein>
    <recommendedName>
        <fullName evidence="11">UDP-glucuronosyltransferase</fullName>
        <ecNumber evidence="11">2.4.1.17</ecNumber>
    </recommendedName>
</protein>
<comment type="subcellular location">
    <subcellularLocation>
        <location evidence="1 11">Membrane</location>
        <topology evidence="1 11">Single-pass membrane protein</topology>
    </subcellularLocation>
</comment>
<dbReference type="Proteomes" id="UP000025227">
    <property type="component" value="Unplaced"/>
</dbReference>
<keyword evidence="6 11" id="KW-0732">Signal</keyword>
<sequence length="521" mass="57872">MILLYLLTVYITLCHSYKVLVINPKMGYSHMNFMGRLADTIAEAGHEVVTLQPVMDGSLASNGTTKSRLIQRGPFDDLARPTNSEDMKLVWTSGAKNPIGLVMFVPMISNFAVKTLSHLLDDKPLLEQLKAEQFDVAITELFDFIGIGVLNALGVRNIIGAHSSVIIEGTALAIGVPVIPSFMPASFSVTDDSTDLWTRATNLVFTGASLYFQKGIASAVDRLLAEKLGSDAIPIWDTVSNMSWVVDNAEPLLDFERPTLHKVVHVGGLSVHKPKTLNKEWDDILNRRPHTVLISFGSVARSALMPDLMKKTVLDVIKSYPDITFIWKYEEPDDKIFKGIENVIPTKWMPQGDLLADNRLTLFVTHGGVNSMMETATLGKPVITIPLFADQSKNAKLMQKYGFGIIVEKTELLGGNGLREAIDRVIKDKKYQLSATRISRLLARRPFSPEDKLVKTVELAAEFGNIPELKAAGRNLSFIVYYNIDLFVILSVVFLLVFGLILYITLRVCRLCFSSKKQKVQ</sequence>
<accession>A0A7I4YQC2</accession>
<keyword evidence="12" id="KW-1185">Reference proteome</keyword>
<dbReference type="Gene3D" id="3.40.50.2000">
    <property type="entry name" value="Glycogen Phosphorylase B"/>
    <property type="match status" value="2"/>
</dbReference>
<dbReference type="GO" id="GO:0015020">
    <property type="term" value="F:glucuronosyltransferase activity"/>
    <property type="evidence" value="ECO:0007669"/>
    <property type="project" value="UniProtKB-EC"/>
</dbReference>
<keyword evidence="4 10" id="KW-0808">Transferase</keyword>
<evidence type="ECO:0000256" key="8">
    <source>
        <dbReference type="ARBA" id="ARBA00023136"/>
    </source>
</evidence>
<evidence type="ECO:0000256" key="1">
    <source>
        <dbReference type="ARBA" id="ARBA00004167"/>
    </source>
</evidence>
<evidence type="ECO:0000256" key="2">
    <source>
        <dbReference type="ARBA" id="ARBA00009995"/>
    </source>
</evidence>
<dbReference type="GO" id="GO:0016020">
    <property type="term" value="C:membrane"/>
    <property type="evidence" value="ECO:0007669"/>
    <property type="project" value="UniProtKB-SubCell"/>
</dbReference>
<keyword evidence="3 10" id="KW-0328">Glycosyltransferase</keyword>
<evidence type="ECO:0000256" key="5">
    <source>
        <dbReference type="ARBA" id="ARBA00022692"/>
    </source>
</evidence>
<dbReference type="OrthoDB" id="5835829at2759"/>
<dbReference type="InterPro" id="IPR050271">
    <property type="entry name" value="UDP-glycosyltransferase"/>
</dbReference>
<proteinExistence type="inferred from homology"/>
<evidence type="ECO:0000256" key="11">
    <source>
        <dbReference type="RuleBase" id="RU362059"/>
    </source>
</evidence>
<feature type="signal peptide" evidence="11">
    <location>
        <begin position="1"/>
        <end position="16"/>
    </location>
</feature>
<name>A0A7I4YQC2_HAECO</name>
<reference evidence="13" key="1">
    <citation type="submission" date="2020-12" db="UniProtKB">
        <authorList>
            <consortium name="WormBaseParasite"/>
        </authorList>
    </citation>
    <scope>IDENTIFICATION</scope>
    <source>
        <strain evidence="13">MHco3</strain>
    </source>
</reference>
<evidence type="ECO:0000256" key="10">
    <source>
        <dbReference type="RuleBase" id="RU003718"/>
    </source>
</evidence>
<dbReference type="SUPFAM" id="SSF53756">
    <property type="entry name" value="UDP-Glycosyltransferase/glycogen phosphorylase"/>
    <property type="match status" value="1"/>
</dbReference>
<dbReference type="PANTHER" id="PTHR48043:SF150">
    <property type="entry name" value="GLUCURONOSYLTRANSFERASE"/>
    <property type="match status" value="1"/>
</dbReference>
<dbReference type="CDD" id="cd03784">
    <property type="entry name" value="GT1_Gtf-like"/>
    <property type="match status" value="1"/>
</dbReference>
<feature type="chain" id="PRO_5029950189" description="UDP-glucuronosyltransferase" evidence="11">
    <location>
        <begin position="17"/>
        <end position="521"/>
    </location>
</feature>
<dbReference type="InterPro" id="IPR002213">
    <property type="entry name" value="UDP_glucos_trans"/>
</dbReference>
<dbReference type="InterPro" id="IPR035595">
    <property type="entry name" value="UDP_glycos_trans_CS"/>
</dbReference>
<evidence type="ECO:0000256" key="4">
    <source>
        <dbReference type="ARBA" id="ARBA00022679"/>
    </source>
</evidence>
<dbReference type="PROSITE" id="PS00375">
    <property type="entry name" value="UDPGT"/>
    <property type="match status" value="1"/>
</dbReference>
<dbReference type="AlphaFoldDB" id="A0A7I4YQC2"/>
<evidence type="ECO:0000313" key="12">
    <source>
        <dbReference type="Proteomes" id="UP000025227"/>
    </source>
</evidence>
<organism evidence="12 13">
    <name type="scientific">Haemonchus contortus</name>
    <name type="common">Barber pole worm</name>
    <dbReference type="NCBI Taxonomy" id="6289"/>
    <lineage>
        <taxon>Eukaryota</taxon>
        <taxon>Metazoa</taxon>
        <taxon>Ecdysozoa</taxon>
        <taxon>Nematoda</taxon>
        <taxon>Chromadorea</taxon>
        <taxon>Rhabditida</taxon>
        <taxon>Rhabditina</taxon>
        <taxon>Rhabditomorpha</taxon>
        <taxon>Strongyloidea</taxon>
        <taxon>Trichostrongylidae</taxon>
        <taxon>Haemonchus</taxon>
    </lineage>
</organism>
<evidence type="ECO:0000256" key="3">
    <source>
        <dbReference type="ARBA" id="ARBA00022676"/>
    </source>
</evidence>
<dbReference type="FunFam" id="3.40.50.2000:FF:000038">
    <property type="entry name" value="UDP-GlucuronosylTransferase"/>
    <property type="match status" value="1"/>
</dbReference>
<dbReference type="Pfam" id="PF00201">
    <property type="entry name" value="UDPGT"/>
    <property type="match status" value="1"/>
</dbReference>
<dbReference type="EC" id="2.4.1.17" evidence="11"/>
<evidence type="ECO:0000256" key="7">
    <source>
        <dbReference type="ARBA" id="ARBA00022989"/>
    </source>
</evidence>
<dbReference type="PANTHER" id="PTHR48043">
    <property type="entry name" value="EG:EG0003.4 PROTEIN-RELATED"/>
    <property type="match status" value="1"/>
</dbReference>
<feature type="transmembrane region" description="Helical" evidence="11">
    <location>
        <begin position="486"/>
        <end position="509"/>
    </location>
</feature>
<keyword evidence="8 11" id="KW-0472">Membrane</keyword>
<evidence type="ECO:0000313" key="13">
    <source>
        <dbReference type="WBParaSite" id="HCON_00121240-00001"/>
    </source>
</evidence>